<dbReference type="PANTHER" id="PTHR30157">
    <property type="entry name" value="FERRIC REDUCTASE, NADPH-DEPENDENT"/>
    <property type="match status" value="1"/>
</dbReference>
<dbReference type="PROSITE" id="PS51384">
    <property type="entry name" value="FAD_FR"/>
    <property type="match status" value="1"/>
</dbReference>
<dbReference type="GO" id="GO:0016491">
    <property type="term" value="F:oxidoreductase activity"/>
    <property type="evidence" value="ECO:0007669"/>
    <property type="project" value="InterPro"/>
</dbReference>
<comment type="caution">
    <text evidence="3">The sequence shown here is derived from an EMBL/GenBank/DDBJ whole genome shotgun (WGS) entry which is preliminary data.</text>
</comment>
<dbReference type="AlphaFoldDB" id="A0A420EGR2"/>
<reference evidence="3 4" key="1">
    <citation type="submission" date="2018-09" db="EMBL/GenBank/DDBJ databases">
        <authorList>
            <person name="Wang Z."/>
        </authorList>
    </citation>
    <scope>NUCLEOTIDE SEQUENCE [LARGE SCALE GENOMIC DNA]</scope>
    <source>
        <strain evidence="3 4">ALS 81</strain>
    </source>
</reference>
<dbReference type="Proteomes" id="UP000286482">
    <property type="component" value="Unassembled WGS sequence"/>
</dbReference>
<sequence>MVTYYLKLKRINMKPRKSPKLVTVVSTEALSKNIQRIVFSADELHSFDENCAGQYIKLLFNQKGGTELPKVSLWSKPSMRTYTIRSFDRANLLMSVDFVVHRDGSVRGLACDWALRAKAGDTITIAGPGNGQVLPTGAQNYLLFGDMTSLPAIAVMLERLSANAVGQAFIQVESESDIQKLAKPLAVEIHWLIANPSSSVLLEAVESIPTSDQIPAIWCACDFNQMRAIRSIVTKWSNFNRELTYFSSYWKPGVTEDGHKALKQQDQQQRA</sequence>
<dbReference type="Pfam" id="PF04954">
    <property type="entry name" value="SIP"/>
    <property type="match status" value="1"/>
</dbReference>
<dbReference type="InterPro" id="IPR017938">
    <property type="entry name" value="Riboflavin_synthase-like_b-brl"/>
</dbReference>
<evidence type="ECO:0000313" key="4">
    <source>
        <dbReference type="Proteomes" id="UP000286482"/>
    </source>
</evidence>
<dbReference type="SUPFAM" id="SSF63380">
    <property type="entry name" value="Riboflavin synthase domain-like"/>
    <property type="match status" value="1"/>
</dbReference>
<evidence type="ECO:0000259" key="2">
    <source>
        <dbReference type="PROSITE" id="PS51384"/>
    </source>
</evidence>
<dbReference type="InterPro" id="IPR007037">
    <property type="entry name" value="SIP_rossman_dom"/>
</dbReference>
<dbReference type="Gene3D" id="2.40.30.10">
    <property type="entry name" value="Translation factors"/>
    <property type="match status" value="1"/>
</dbReference>
<organism evidence="3 4">
    <name type="scientific">Alginatibacterium sediminis</name>
    <dbReference type="NCBI Taxonomy" id="2164068"/>
    <lineage>
        <taxon>Bacteria</taxon>
        <taxon>Pseudomonadati</taxon>
        <taxon>Pseudomonadota</taxon>
        <taxon>Gammaproteobacteria</taxon>
        <taxon>Alteromonadales</taxon>
        <taxon>Alteromonadaceae</taxon>
        <taxon>Alginatibacterium</taxon>
    </lineage>
</organism>
<protein>
    <submittedName>
        <fullName evidence="3">Siderophore-interacting protein</fullName>
    </submittedName>
</protein>
<name>A0A420EGR2_9ALTE</name>
<dbReference type="InterPro" id="IPR017927">
    <property type="entry name" value="FAD-bd_FR_type"/>
</dbReference>
<comment type="similarity">
    <text evidence="1">Belongs to the SIP oxidoreductase family.</text>
</comment>
<dbReference type="EMBL" id="RAQO01000004">
    <property type="protein sequence ID" value="RKF19879.1"/>
    <property type="molecule type" value="Genomic_DNA"/>
</dbReference>
<gene>
    <name evidence="3" type="ORF">DBZ36_05315</name>
</gene>
<keyword evidence="4" id="KW-1185">Reference proteome</keyword>
<dbReference type="Gene3D" id="3.40.50.80">
    <property type="entry name" value="Nucleotide-binding domain of ferredoxin-NADP reductase (FNR) module"/>
    <property type="match status" value="1"/>
</dbReference>
<dbReference type="CDD" id="cd06193">
    <property type="entry name" value="siderophore_interacting"/>
    <property type="match status" value="1"/>
</dbReference>
<feature type="domain" description="FAD-binding FR-type" evidence="2">
    <location>
        <begin position="17"/>
        <end position="135"/>
    </location>
</feature>
<dbReference type="InterPro" id="IPR039374">
    <property type="entry name" value="SIP_fam"/>
</dbReference>
<dbReference type="InterPro" id="IPR013113">
    <property type="entry name" value="SIP_FAD-bd"/>
</dbReference>
<proteinExistence type="inferred from homology"/>
<dbReference type="InterPro" id="IPR039261">
    <property type="entry name" value="FNR_nucleotide-bd"/>
</dbReference>
<evidence type="ECO:0000256" key="1">
    <source>
        <dbReference type="ARBA" id="ARBA00035644"/>
    </source>
</evidence>
<evidence type="ECO:0000313" key="3">
    <source>
        <dbReference type="EMBL" id="RKF19879.1"/>
    </source>
</evidence>
<dbReference type="Pfam" id="PF08021">
    <property type="entry name" value="FAD_binding_9"/>
    <property type="match status" value="1"/>
</dbReference>
<accession>A0A420EGR2</accession>
<dbReference type="PANTHER" id="PTHR30157:SF0">
    <property type="entry name" value="NADPH-DEPENDENT FERRIC-CHELATE REDUCTASE"/>
    <property type="match status" value="1"/>
</dbReference>